<evidence type="ECO:0000256" key="3">
    <source>
        <dbReference type="SAM" id="MobiDB-lite"/>
    </source>
</evidence>
<dbReference type="Gene3D" id="3.90.180.10">
    <property type="entry name" value="Medium-chain alcohol dehydrogenases, catalytic domain"/>
    <property type="match status" value="1"/>
</dbReference>
<dbReference type="Proteomes" id="UP001165042">
    <property type="component" value="Unassembled WGS sequence"/>
</dbReference>
<dbReference type="InterPro" id="IPR013149">
    <property type="entry name" value="ADH-like_C"/>
</dbReference>
<dbReference type="PANTHER" id="PTHR48106">
    <property type="entry name" value="QUINONE OXIDOREDUCTASE PIG3-RELATED"/>
    <property type="match status" value="1"/>
</dbReference>
<comment type="caution">
    <text evidence="5">The sequence shown here is derived from an EMBL/GenBank/DDBJ whole genome shotgun (WGS) entry which is preliminary data.</text>
</comment>
<dbReference type="AlphaFoldDB" id="A0A9W6QL05"/>
<dbReference type="InterPro" id="IPR036291">
    <property type="entry name" value="NAD(P)-bd_dom_sf"/>
</dbReference>
<dbReference type="GO" id="GO:0016651">
    <property type="term" value="F:oxidoreductase activity, acting on NAD(P)H"/>
    <property type="evidence" value="ECO:0007669"/>
    <property type="project" value="TreeGrafter"/>
</dbReference>
<dbReference type="SUPFAM" id="SSF51735">
    <property type="entry name" value="NAD(P)-binding Rossmann-fold domains"/>
    <property type="match status" value="1"/>
</dbReference>
<keyword evidence="6" id="KW-1185">Reference proteome</keyword>
<dbReference type="InterPro" id="IPR011032">
    <property type="entry name" value="GroES-like_sf"/>
</dbReference>
<keyword evidence="1" id="KW-0521">NADP</keyword>
<dbReference type="Pfam" id="PF00107">
    <property type="entry name" value="ADH_zinc_N"/>
    <property type="match status" value="1"/>
</dbReference>
<feature type="region of interest" description="Disordered" evidence="3">
    <location>
        <begin position="15"/>
        <end position="34"/>
    </location>
</feature>
<evidence type="ECO:0000256" key="2">
    <source>
        <dbReference type="ARBA" id="ARBA00023002"/>
    </source>
</evidence>
<proteinExistence type="predicted"/>
<dbReference type="GO" id="GO:0070402">
    <property type="term" value="F:NADPH binding"/>
    <property type="evidence" value="ECO:0007669"/>
    <property type="project" value="TreeGrafter"/>
</dbReference>
<dbReference type="InterPro" id="IPR020843">
    <property type="entry name" value="ER"/>
</dbReference>
<dbReference type="SUPFAM" id="SSF50129">
    <property type="entry name" value="GroES-like"/>
    <property type="match status" value="1"/>
</dbReference>
<evidence type="ECO:0000313" key="6">
    <source>
        <dbReference type="Proteomes" id="UP001165042"/>
    </source>
</evidence>
<evidence type="ECO:0000256" key="1">
    <source>
        <dbReference type="ARBA" id="ARBA00022857"/>
    </source>
</evidence>
<protein>
    <submittedName>
        <fullName evidence="5">NADPH:quinone reductase</fullName>
    </submittedName>
</protein>
<accession>A0A9W6QL05</accession>
<sequence length="354" mass="36447">MGCAAGEPAALRDVTEGGGIARATTGPEDAVTASGGMRAAVMRRVGGPEVLAVADVPLPGAADGQSLVDVTYAGINFDDIERRAGDGPTPELPAVLGVDVVGRRRRDGRRVVVLMRHGGGYAQVAAATDAHSVEVPDDISDEQAIGVFEQGATAYGALTLAGRVRPGESVVVSAAAGGVGHLAVQLAVALGARPVIGIASTEAKRAFVRDLGADHALEPGADVRDVTGGRGVDLVIDATGGDSTRALLGGVALFGRLVSYGWRAATPDRGVVTVSTEDLTDRSIGCAGFWMRHVVDDRPVLEAITDELFGYARKGLLHAHIDRIVPLDRVGEAHAAIADRRTTGKVLVDVRREG</sequence>
<gene>
    <name evidence="5" type="primary">qor</name>
    <name evidence="5" type="ORF">Aglo03_12450</name>
</gene>
<evidence type="ECO:0000313" key="5">
    <source>
        <dbReference type="EMBL" id="GLW90429.1"/>
    </source>
</evidence>
<organism evidence="5 6">
    <name type="scientific">Actinokineospora globicatena</name>
    <dbReference type="NCBI Taxonomy" id="103729"/>
    <lineage>
        <taxon>Bacteria</taxon>
        <taxon>Bacillati</taxon>
        <taxon>Actinomycetota</taxon>
        <taxon>Actinomycetes</taxon>
        <taxon>Pseudonocardiales</taxon>
        <taxon>Pseudonocardiaceae</taxon>
        <taxon>Actinokineospora</taxon>
    </lineage>
</organism>
<evidence type="ECO:0000259" key="4">
    <source>
        <dbReference type="SMART" id="SM00829"/>
    </source>
</evidence>
<reference evidence="5" key="1">
    <citation type="submission" date="2023-02" db="EMBL/GenBank/DDBJ databases">
        <title>Actinokineospora globicatena NBRC 15670.</title>
        <authorList>
            <person name="Ichikawa N."/>
            <person name="Sato H."/>
            <person name="Tonouchi N."/>
        </authorList>
    </citation>
    <scope>NUCLEOTIDE SEQUENCE</scope>
    <source>
        <strain evidence="5">NBRC 15670</strain>
    </source>
</reference>
<dbReference type="EMBL" id="BSSD01000001">
    <property type="protein sequence ID" value="GLW90429.1"/>
    <property type="molecule type" value="Genomic_DNA"/>
</dbReference>
<feature type="domain" description="Enoyl reductase (ER)" evidence="4">
    <location>
        <begin position="46"/>
        <end position="348"/>
    </location>
</feature>
<name>A0A9W6QL05_9PSEU</name>
<dbReference type="Gene3D" id="3.40.50.720">
    <property type="entry name" value="NAD(P)-binding Rossmann-like Domain"/>
    <property type="match status" value="1"/>
</dbReference>
<dbReference type="SMART" id="SM00829">
    <property type="entry name" value="PKS_ER"/>
    <property type="match status" value="1"/>
</dbReference>
<keyword evidence="2" id="KW-0560">Oxidoreductase</keyword>